<dbReference type="InParanoid" id="W5N2E8"/>
<reference evidence="7" key="1">
    <citation type="submission" date="2011-12" db="EMBL/GenBank/DDBJ databases">
        <title>The Draft Genome of Lepisosteus oculatus.</title>
        <authorList>
            <consortium name="The Broad Institute Genome Assembly &amp; Analysis Group"/>
            <consortium name="Computational R&amp;D Group"/>
            <consortium name="and Sequencing Platform"/>
            <person name="Di Palma F."/>
            <person name="Alfoldi J."/>
            <person name="Johnson J."/>
            <person name="Berlin A."/>
            <person name="Gnerre S."/>
            <person name="Jaffe D."/>
            <person name="MacCallum I."/>
            <person name="Young S."/>
            <person name="Walker B.J."/>
            <person name="Lander E.S."/>
            <person name="Lindblad-Toh K."/>
        </authorList>
    </citation>
    <scope>NUCLEOTIDE SEQUENCE [LARGE SCALE GENOMIC DNA]</scope>
</reference>
<feature type="domain" description="AIG1-type G" evidence="5">
    <location>
        <begin position="25"/>
        <end position="207"/>
    </location>
</feature>
<organism evidence="6 7">
    <name type="scientific">Lepisosteus oculatus</name>
    <name type="common">Spotted gar</name>
    <dbReference type="NCBI Taxonomy" id="7918"/>
    <lineage>
        <taxon>Eukaryota</taxon>
        <taxon>Metazoa</taxon>
        <taxon>Chordata</taxon>
        <taxon>Craniata</taxon>
        <taxon>Vertebrata</taxon>
        <taxon>Euteleostomi</taxon>
        <taxon>Actinopterygii</taxon>
        <taxon>Neopterygii</taxon>
        <taxon>Holostei</taxon>
        <taxon>Semionotiformes</taxon>
        <taxon>Lepisosteidae</taxon>
        <taxon>Lepisosteus</taxon>
    </lineage>
</organism>
<feature type="region of interest" description="Disordered" evidence="4">
    <location>
        <begin position="1"/>
        <end position="20"/>
    </location>
</feature>
<accession>W5N2E8</accession>
<dbReference type="GeneTree" id="ENSGT00940000162556"/>
<dbReference type="eggNOG" id="ENOG502SNSB">
    <property type="taxonomic scope" value="Eukaryota"/>
</dbReference>
<reference evidence="6" key="3">
    <citation type="submission" date="2025-09" db="UniProtKB">
        <authorList>
            <consortium name="Ensembl"/>
        </authorList>
    </citation>
    <scope>IDENTIFICATION</scope>
</reference>
<dbReference type="InterPro" id="IPR006703">
    <property type="entry name" value="G_AIG1"/>
</dbReference>
<dbReference type="Pfam" id="PF04548">
    <property type="entry name" value="AIG1"/>
    <property type="match status" value="1"/>
</dbReference>
<dbReference type="GO" id="GO:0005525">
    <property type="term" value="F:GTP binding"/>
    <property type="evidence" value="ECO:0007669"/>
    <property type="project" value="UniProtKB-KW"/>
</dbReference>
<name>W5N2E8_LEPOC</name>
<keyword evidence="3" id="KW-0342">GTP-binding</keyword>
<dbReference type="Gene3D" id="3.40.50.300">
    <property type="entry name" value="P-loop containing nucleotide triphosphate hydrolases"/>
    <property type="match status" value="1"/>
</dbReference>
<dbReference type="HOGENOM" id="CLU_010468_2_1_1"/>
<evidence type="ECO:0000259" key="5">
    <source>
        <dbReference type="PROSITE" id="PS51720"/>
    </source>
</evidence>
<dbReference type="EMBL" id="AHAT01039149">
    <property type="status" value="NOT_ANNOTATED_CDS"/>
    <property type="molecule type" value="Genomic_DNA"/>
</dbReference>
<evidence type="ECO:0000256" key="3">
    <source>
        <dbReference type="ARBA" id="ARBA00023134"/>
    </source>
</evidence>
<dbReference type="InterPro" id="IPR027417">
    <property type="entry name" value="P-loop_NTPase"/>
</dbReference>
<protein>
    <recommendedName>
        <fullName evidence="5">AIG1-type G domain-containing protein</fullName>
    </recommendedName>
</protein>
<dbReference type="PANTHER" id="PTHR10903:SF167">
    <property type="entry name" value="GTPASE IMAP FAMILY MEMBER 6-RELATED"/>
    <property type="match status" value="1"/>
</dbReference>
<evidence type="ECO:0000313" key="7">
    <source>
        <dbReference type="Proteomes" id="UP000018468"/>
    </source>
</evidence>
<evidence type="ECO:0000313" key="6">
    <source>
        <dbReference type="Ensembl" id="ENSLOCP00000014807.1"/>
    </source>
</evidence>
<dbReference type="Proteomes" id="UP000018468">
    <property type="component" value="Linkage group LG12"/>
</dbReference>
<keyword evidence="7" id="KW-1185">Reference proteome</keyword>
<keyword evidence="2" id="KW-0547">Nucleotide-binding</keyword>
<dbReference type="Bgee" id="ENSLOCG00000012039">
    <property type="expression patterns" value="Expressed in larva and 12 other cell types or tissues"/>
</dbReference>
<dbReference type="GO" id="GO:0003924">
    <property type="term" value="F:GTPase activity"/>
    <property type="evidence" value="ECO:0000318"/>
    <property type="project" value="GO_Central"/>
</dbReference>
<dbReference type="OMA" id="AAREICH"/>
<comment type="similarity">
    <text evidence="1">Belongs to the TRAFAC class TrmE-Era-EngA-EngB-Septin-like GTPase superfamily. AIG1/Toc34/Toc159-like paraseptin GTPase family. IAN subfamily.</text>
</comment>
<dbReference type="PROSITE" id="PS51720">
    <property type="entry name" value="G_AIG1"/>
    <property type="match status" value="1"/>
</dbReference>
<dbReference type="PANTHER" id="PTHR10903">
    <property type="entry name" value="GTPASE, IMAP FAMILY MEMBER-RELATED"/>
    <property type="match status" value="1"/>
</dbReference>
<dbReference type="STRING" id="7918.ENSLOCP00000014807"/>
<evidence type="ECO:0000256" key="1">
    <source>
        <dbReference type="ARBA" id="ARBA00008535"/>
    </source>
</evidence>
<dbReference type="Ensembl" id="ENSLOCT00000014836.1">
    <property type="protein sequence ID" value="ENSLOCP00000014807.1"/>
    <property type="gene ID" value="ENSLOCG00000012039.1"/>
</dbReference>
<dbReference type="InterPro" id="IPR045058">
    <property type="entry name" value="GIMA/IAN/Toc"/>
</dbReference>
<reference evidence="6" key="2">
    <citation type="submission" date="2025-08" db="UniProtKB">
        <authorList>
            <consortium name="Ensembl"/>
        </authorList>
    </citation>
    <scope>IDENTIFICATION</scope>
</reference>
<dbReference type="EMBL" id="AHAT01039148">
    <property type="status" value="NOT_ANNOTATED_CDS"/>
    <property type="molecule type" value="Genomic_DNA"/>
</dbReference>
<evidence type="ECO:0000256" key="4">
    <source>
        <dbReference type="SAM" id="MobiDB-lite"/>
    </source>
</evidence>
<dbReference type="SUPFAM" id="SSF52540">
    <property type="entry name" value="P-loop containing nucleoside triphosphate hydrolases"/>
    <property type="match status" value="1"/>
</dbReference>
<proteinExistence type="inferred from homology"/>
<sequence>MSSGRAPEWATGGGDEEGNDALLDAPELRVVLLGTIGSGKTLSGDTLLWRSEVAAPQRSGLQCVWRRGAAEGRRLSVVVGPRWLWRQGRLEEGVRQETERALALCAPGPHAFLLVVPVGQFSELDLQAAREICHMFGEAALARHGLLLLTCGDYLGGASVDDHLLTAGPELREVLAQCGGRCHVLNNRRPADRAQVRQLLEKVEEMV</sequence>
<dbReference type="AlphaFoldDB" id="W5N2E8"/>
<evidence type="ECO:0000256" key="2">
    <source>
        <dbReference type="ARBA" id="ARBA00022741"/>
    </source>
</evidence>